<dbReference type="eggNOG" id="COG2124">
    <property type="taxonomic scope" value="Bacteria"/>
</dbReference>
<dbReference type="Proteomes" id="UP000019678">
    <property type="component" value="Unassembled WGS sequence"/>
</dbReference>
<name>A0A017SVA2_9BACT</name>
<dbReference type="RefSeq" id="WP_044251909.1">
    <property type="nucleotide sequence ID" value="NZ_ASRX01000122.1"/>
</dbReference>
<sequence length="396" mass="43966">MDHAIDLFLDQNIRRNPYPIYAELRQNRPVCQVEPDGIWVVARHADVLRLARDTSSFSSSGFGVIMSPPTIGHNPVAESILVLDPPHHTQLRSLVSRAFTPRNMARLEGRVTAVASELSERLREMGDADVVAELAGPLPARIIAEILGLDPELHREFKRWGEHLAAVTPRTQEPLASAIRSTIGDMNRYFREVIAARRRSPREDIVTDLTRAEIGGVKLTDVQITSFLFLLLTGGFETTVNLIAHALMILADRPQDHDRLRADPSMIPAFIEEVLRFEPPLHGLPRMTTTDVMVGGQFIPARSLIVGLIGSANRDESVYVQPEVFDMDRESQGAMAFGHGIHFCLGAALARLEGRITLAAMISRFRRVKRLPGEVSYTCAISLRGPISVPMRFIPA</sequence>
<organism evidence="8 9">
    <name type="scientific">Chondromyces apiculatus DSM 436</name>
    <dbReference type="NCBI Taxonomy" id="1192034"/>
    <lineage>
        <taxon>Bacteria</taxon>
        <taxon>Pseudomonadati</taxon>
        <taxon>Myxococcota</taxon>
        <taxon>Polyangia</taxon>
        <taxon>Polyangiales</taxon>
        <taxon>Polyangiaceae</taxon>
        <taxon>Chondromyces</taxon>
    </lineage>
</organism>
<keyword evidence="9" id="KW-1185">Reference proteome</keyword>
<accession>A0A017SVA2</accession>
<dbReference type="GO" id="GO:0006707">
    <property type="term" value="P:cholesterol catabolic process"/>
    <property type="evidence" value="ECO:0007669"/>
    <property type="project" value="TreeGrafter"/>
</dbReference>
<keyword evidence="4 7" id="KW-0560">Oxidoreductase</keyword>
<dbReference type="GO" id="GO:0036199">
    <property type="term" value="F:cholest-4-en-3-one 26-monooxygenase activity"/>
    <property type="evidence" value="ECO:0007669"/>
    <property type="project" value="TreeGrafter"/>
</dbReference>
<dbReference type="GO" id="GO:0008395">
    <property type="term" value="F:steroid hydroxylase activity"/>
    <property type="evidence" value="ECO:0007669"/>
    <property type="project" value="TreeGrafter"/>
</dbReference>
<evidence type="ECO:0000256" key="1">
    <source>
        <dbReference type="ARBA" id="ARBA00010617"/>
    </source>
</evidence>
<dbReference type="PRINTS" id="PR00385">
    <property type="entry name" value="P450"/>
</dbReference>
<evidence type="ECO:0000256" key="7">
    <source>
        <dbReference type="RuleBase" id="RU000461"/>
    </source>
</evidence>
<evidence type="ECO:0000256" key="2">
    <source>
        <dbReference type="ARBA" id="ARBA00022617"/>
    </source>
</evidence>
<dbReference type="STRING" id="1192034.CAP_1068"/>
<dbReference type="InterPro" id="IPR017972">
    <property type="entry name" value="Cyt_P450_CS"/>
</dbReference>
<keyword evidence="5 7" id="KW-0408">Iron</keyword>
<dbReference type="GO" id="GO:0005506">
    <property type="term" value="F:iron ion binding"/>
    <property type="evidence" value="ECO:0007669"/>
    <property type="project" value="InterPro"/>
</dbReference>
<comment type="caution">
    <text evidence="8">The sequence shown here is derived from an EMBL/GenBank/DDBJ whole genome shotgun (WGS) entry which is preliminary data.</text>
</comment>
<dbReference type="InterPro" id="IPR036396">
    <property type="entry name" value="Cyt_P450_sf"/>
</dbReference>
<dbReference type="Pfam" id="PF00067">
    <property type="entry name" value="p450"/>
    <property type="match status" value="1"/>
</dbReference>
<evidence type="ECO:0000256" key="6">
    <source>
        <dbReference type="ARBA" id="ARBA00023033"/>
    </source>
</evidence>
<dbReference type="Gene3D" id="1.10.630.10">
    <property type="entry name" value="Cytochrome P450"/>
    <property type="match status" value="1"/>
</dbReference>
<dbReference type="InterPro" id="IPR001128">
    <property type="entry name" value="Cyt_P450"/>
</dbReference>
<comment type="similarity">
    <text evidence="1 7">Belongs to the cytochrome P450 family.</text>
</comment>
<evidence type="ECO:0000313" key="9">
    <source>
        <dbReference type="Proteomes" id="UP000019678"/>
    </source>
</evidence>
<keyword evidence="3 7" id="KW-0479">Metal-binding</keyword>
<dbReference type="PRINTS" id="PR00359">
    <property type="entry name" value="BP450"/>
</dbReference>
<reference evidence="8 9" key="1">
    <citation type="submission" date="2013-05" db="EMBL/GenBank/DDBJ databases">
        <title>Genome assembly of Chondromyces apiculatus DSM 436.</title>
        <authorList>
            <person name="Sharma G."/>
            <person name="Khatri I."/>
            <person name="Kaur C."/>
            <person name="Mayilraj S."/>
            <person name="Subramanian S."/>
        </authorList>
    </citation>
    <scope>NUCLEOTIDE SEQUENCE [LARGE SCALE GENOMIC DNA]</scope>
    <source>
        <strain evidence="8 9">DSM 436</strain>
    </source>
</reference>
<dbReference type="InterPro" id="IPR002397">
    <property type="entry name" value="Cyt_P450_B"/>
</dbReference>
<dbReference type="GO" id="GO:0020037">
    <property type="term" value="F:heme binding"/>
    <property type="evidence" value="ECO:0007669"/>
    <property type="project" value="InterPro"/>
</dbReference>
<evidence type="ECO:0000256" key="3">
    <source>
        <dbReference type="ARBA" id="ARBA00022723"/>
    </source>
</evidence>
<dbReference type="FunFam" id="1.10.630.10:FF:000018">
    <property type="entry name" value="Cytochrome P450 monooxygenase"/>
    <property type="match status" value="1"/>
</dbReference>
<proteinExistence type="inferred from homology"/>
<evidence type="ECO:0000313" key="8">
    <source>
        <dbReference type="EMBL" id="EYF00226.1"/>
    </source>
</evidence>
<dbReference type="PANTHER" id="PTHR46696">
    <property type="entry name" value="P450, PUTATIVE (EUROFUNG)-RELATED"/>
    <property type="match status" value="1"/>
</dbReference>
<evidence type="ECO:0000256" key="5">
    <source>
        <dbReference type="ARBA" id="ARBA00023004"/>
    </source>
</evidence>
<keyword evidence="6 7" id="KW-0503">Monooxygenase</keyword>
<dbReference type="AlphaFoldDB" id="A0A017SVA2"/>
<evidence type="ECO:0000256" key="4">
    <source>
        <dbReference type="ARBA" id="ARBA00023002"/>
    </source>
</evidence>
<dbReference type="EMBL" id="ASRX01000122">
    <property type="protein sequence ID" value="EYF00226.1"/>
    <property type="molecule type" value="Genomic_DNA"/>
</dbReference>
<protein>
    <submittedName>
        <fullName evidence="8">Putative cytochrome P450 hydroxylase</fullName>
    </submittedName>
</protein>
<dbReference type="SUPFAM" id="SSF48264">
    <property type="entry name" value="Cytochrome P450"/>
    <property type="match status" value="1"/>
</dbReference>
<gene>
    <name evidence="8" type="ORF">CAP_1068</name>
</gene>
<dbReference type="PROSITE" id="PS00086">
    <property type="entry name" value="CYTOCHROME_P450"/>
    <property type="match status" value="1"/>
</dbReference>
<keyword evidence="2 7" id="KW-0349">Heme</keyword>
<dbReference type="PANTHER" id="PTHR46696:SF4">
    <property type="entry name" value="BIOTIN BIOSYNTHESIS CYTOCHROME P450"/>
    <property type="match status" value="1"/>
</dbReference>